<keyword evidence="2" id="KW-1185">Reference proteome</keyword>
<dbReference type="KEGG" id="lab:LA76x_2839"/>
<protein>
    <submittedName>
        <fullName evidence="1">Uncharacterized protein</fullName>
    </submittedName>
</protein>
<dbReference type="PATRIC" id="fig|84531.8.peg.2851"/>
<dbReference type="Proteomes" id="UP000060787">
    <property type="component" value="Chromosome"/>
</dbReference>
<sequence>MTFVLGASACGLACSMLGAAGTTVLRPTIWILMRTFR</sequence>
<accession>A0A0S2FBM5</accession>
<reference evidence="1 2" key="1">
    <citation type="journal article" date="2015" name="BMC Genomics">
        <title>Comparative genomics and metabolic profiling of the genus Lysobacter.</title>
        <authorList>
            <person name="de Bruijn I."/>
            <person name="Cheng X."/>
            <person name="de Jager V."/>
            <person name="Exposito R.G."/>
            <person name="Watrous J."/>
            <person name="Patel N."/>
            <person name="Postma J."/>
            <person name="Dorrestein P.C."/>
            <person name="Kobayashi D."/>
            <person name="Raaijmakers J.M."/>
        </authorList>
    </citation>
    <scope>NUCLEOTIDE SEQUENCE [LARGE SCALE GENOMIC DNA]</scope>
    <source>
        <strain evidence="1 2">76</strain>
    </source>
</reference>
<organism evidence="1 2">
    <name type="scientific">Lysobacter antibioticus</name>
    <dbReference type="NCBI Taxonomy" id="84531"/>
    <lineage>
        <taxon>Bacteria</taxon>
        <taxon>Pseudomonadati</taxon>
        <taxon>Pseudomonadota</taxon>
        <taxon>Gammaproteobacteria</taxon>
        <taxon>Lysobacterales</taxon>
        <taxon>Lysobacteraceae</taxon>
        <taxon>Lysobacter</taxon>
    </lineage>
</organism>
<evidence type="ECO:0000313" key="1">
    <source>
        <dbReference type="EMBL" id="ALN80968.1"/>
    </source>
</evidence>
<evidence type="ECO:0000313" key="2">
    <source>
        <dbReference type="Proteomes" id="UP000060787"/>
    </source>
</evidence>
<name>A0A0S2FBM5_LYSAN</name>
<dbReference type="AlphaFoldDB" id="A0A0S2FBM5"/>
<proteinExistence type="predicted"/>
<dbReference type="EMBL" id="CP011129">
    <property type="protein sequence ID" value="ALN80968.1"/>
    <property type="molecule type" value="Genomic_DNA"/>
</dbReference>
<gene>
    <name evidence="1" type="ORF">LA76x_2839</name>
</gene>